<dbReference type="SUPFAM" id="SSF56112">
    <property type="entry name" value="Protein kinase-like (PK-like)"/>
    <property type="match status" value="1"/>
</dbReference>
<dbReference type="AlphaFoldDB" id="A0A6C2U8Z3"/>
<keyword evidence="2" id="KW-0547">Nucleotide-binding</keyword>
<dbReference type="EMBL" id="CAAHFG010000003">
    <property type="protein sequence ID" value="VGO16313.1"/>
    <property type="molecule type" value="Genomic_DNA"/>
</dbReference>
<dbReference type="InterPro" id="IPR011990">
    <property type="entry name" value="TPR-like_helical_dom_sf"/>
</dbReference>
<dbReference type="Gene3D" id="1.10.510.10">
    <property type="entry name" value="Transferase(Phosphotransferase) domain 1"/>
    <property type="match status" value="1"/>
</dbReference>
<dbReference type="Pfam" id="PF00069">
    <property type="entry name" value="Pkinase"/>
    <property type="match status" value="1"/>
</dbReference>
<keyword evidence="7" id="KW-1185">Reference proteome</keyword>
<feature type="domain" description="Protein kinase" evidence="5">
    <location>
        <begin position="48"/>
        <end position="331"/>
    </location>
</feature>
<dbReference type="GO" id="GO:0004674">
    <property type="term" value="F:protein serine/threonine kinase activity"/>
    <property type="evidence" value="ECO:0007669"/>
    <property type="project" value="TreeGrafter"/>
</dbReference>
<dbReference type="InterPro" id="IPR011009">
    <property type="entry name" value="Kinase-like_dom_sf"/>
</dbReference>
<sequence length="688" mass="78182">MEPRETEGLRVDSVDYRLNQFYDALLTSEDHEAESSIQSQLRTLSERYEFNEEIAVGGVKKIDRVLDRKTNAHVVMARPRDDQPERVFETFLREARLTAMLNHPNIITVHDIGIDEKQRPYFTMELKRGDSLSTIIRKLGEGDPDYRIRYSRETLLGIFVRLCDAVAYAHSEKVLHLDLKPANVQIGRFGGVQLCDWGLAKVLGTPPEMESRISEPSELQPNDTMDGRIKGTPGFMAPEQVLQQQPTRQTDIYSLGCILFSLLTFQEPLTGSVEEVMQKTQEGEVRSPMHAFPKLHVPESLDAVVMKAMAQYPAGRYASVEELQQEVQRYLAGYATSAENAGFRKLLRLLYRRNRTASWSIGTGLAVVVSGTTVFVRQLQQSEGRAVSQKLLADDARLDAEEKLQLYLEERERRNELDRVYTENVIDSTFEFIRRGLYFEPRTVYGHGQAIAHLDKVLERYPGNETALAHKGFLLFIMQRFNEAQACLEVSPGSHRYMIELCRTYGNKADADMLPPAEMAQLLFDIKSLKGETRLSLIEKLMSHNAGRRANLRQLGTPMEAMLQTWNPDWEDRNFRFDGKKRHLVLGGRGLNRLIIKPPQTQTSGECILRLVRPITLELRFADEFDLLQLAGLSVSTLDIRGTTVNDIKLTQKMGMLHELIVEPGRLTPAEKAKLSAHVSVTELPLPE</sequence>
<evidence type="ECO:0000256" key="4">
    <source>
        <dbReference type="ARBA" id="ARBA00022840"/>
    </source>
</evidence>
<evidence type="ECO:0000313" key="6">
    <source>
        <dbReference type="EMBL" id="VGO16313.1"/>
    </source>
</evidence>
<keyword evidence="3 6" id="KW-0418">Kinase</keyword>
<dbReference type="Proteomes" id="UP000366872">
    <property type="component" value="Unassembled WGS sequence"/>
</dbReference>
<proteinExistence type="predicted"/>
<organism evidence="6 7">
    <name type="scientific">Pontiella desulfatans</name>
    <dbReference type="NCBI Taxonomy" id="2750659"/>
    <lineage>
        <taxon>Bacteria</taxon>
        <taxon>Pseudomonadati</taxon>
        <taxon>Kiritimatiellota</taxon>
        <taxon>Kiritimatiellia</taxon>
        <taxon>Kiritimatiellales</taxon>
        <taxon>Pontiellaceae</taxon>
        <taxon>Pontiella</taxon>
    </lineage>
</organism>
<evidence type="ECO:0000313" key="7">
    <source>
        <dbReference type="Proteomes" id="UP000366872"/>
    </source>
</evidence>
<name>A0A6C2U8Z3_PONDE</name>
<evidence type="ECO:0000256" key="2">
    <source>
        <dbReference type="ARBA" id="ARBA00022741"/>
    </source>
</evidence>
<protein>
    <submittedName>
        <fullName evidence="6">Serine/threonine-protein kinase PknD</fullName>
    </submittedName>
</protein>
<dbReference type="CDD" id="cd14014">
    <property type="entry name" value="STKc_PknB_like"/>
    <property type="match status" value="1"/>
</dbReference>
<dbReference type="InterPro" id="IPR000719">
    <property type="entry name" value="Prot_kinase_dom"/>
</dbReference>
<dbReference type="SUPFAM" id="SSF48452">
    <property type="entry name" value="TPR-like"/>
    <property type="match status" value="1"/>
</dbReference>
<evidence type="ECO:0000256" key="1">
    <source>
        <dbReference type="ARBA" id="ARBA00022679"/>
    </source>
</evidence>
<dbReference type="GO" id="GO:0005524">
    <property type="term" value="F:ATP binding"/>
    <property type="evidence" value="ECO:0007669"/>
    <property type="project" value="UniProtKB-KW"/>
</dbReference>
<dbReference type="Gene3D" id="3.30.200.20">
    <property type="entry name" value="Phosphorylase Kinase, domain 1"/>
    <property type="match status" value="1"/>
</dbReference>
<keyword evidence="1" id="KW-0808">Transferase</keyword>
<dbReference type="PANTHER" id="PTHR43289:SF6">
    <property type="entry name" value="SERINE_THREONINE-PROTEIN KINASE NEKL-3"/>
    <property type="match status" value="1"/>
</dbReference>
<dbReference type="SMART" id="SM00220">
    <property type="entry name" value="S_TKc"/>
    <property type="match status" value="1"/>
</dbReference>
<accession>A0A6C2U8Z3</accession>
<dbReference type="PROSITE" id="PS50011">
    <property type="entry name" value="PROTEIN_KINASE_DOM"/>
    <property type="match status" value="1"/>
</dbReference>
<dbReference type="RefSeq" id="WP_136081842.1">
    <property type="nucleotide sequence ID" value="NZ_CAAHFG010000003.1"/>
</dbReference>
<keyword evidence="4" id="KW-0067">ATP-binding</keyword>
<reference evidence="6 7" key="1">
    <citation type="submission" date="2019-04" db="EMBL/GenBank/DDBJ databases">
        <authorList>
            <person name="Van Vliet M D."/>
        </authorList>
    </citation>
    <scope>NUCLEOTIDE SEQUENCE [LARGE SCALE GENOMIC DNA]</scope>
    <source>
        <strain evidence="6 7">F1</strain>
    </source>
</reference>
<dbReference type="PANTHER" id="PTHR43289">
    <property type="entry name" value="MITOGEN-ACTIVATED PROTEIN KINASE KINASE KINASE 20-RELATED"/>
    <property type="match status" value="1"/>
</dbReference>
<evidence type="ECO:0000259" key="5">
    <source>
        <dbReference type="PROSITE" id="PS50011"/>
    </source>
</evidence>
<evidence type="ECO:0000256" key="3">
    <source>
        <dbReference type="ARBA" id="ARBA00022777"/>
    </source>
</evidence>
<gene>
    <name evidence="6" type="primary">pknD_18</name>
    <name evidence="6" type="ORF">PDESU_04904</name>
</gene>